<protein>
    <submittedName>
        <fullName evidence="2">Aminoglycoside phosphotransferase</fullName>
    </submittedName>
</protein>
<proteinExistence type="predicted"/>
<dbReference type="Proteomes" id="UP000017746">
    <property type="component" value="Chromosome"/>
</dbReference>
<gene>
    <name evidence="2" type="ORF">AFR_01000</name>
</gene>
<dbReference type="Gene3D" id="1.10.510.10">
    <property type="entry name" value="Transferase(Phosphotransferase) domain 1"/>
    <property type="match status" value="1"/>
</dbReference>
<dbReference type="GO" id="GO:0016740">
    <property type="term" value="F:transferase activity"/>
    <property type="evidence" value="ECO:0007669"/>
    <property type="project" value="UniProtKB-KW"/>
</dbReference>
<evidence type="ECO:0000313" key="3">
    <source>
        <dbReference type="Proteomes" id="UP000017746"/>
    </source>
</evidence>
<dbReference type="EMBL" id="CP006272">
    <property type="protein sequence ID" value="AGZ38489.1"/>
    <property type="molecule type" value="Genomic_DNA"/>
</dbReference>
<feature type="domain" description="Aminoglycoside phosphotransferase" evidence="1">
    <location>
        <begin position="29"/>
        <end position="225"/>
    </location>
</feature>
<dbReference type="AlphaFoldDB" id="U5VNX0"/>
<name>U5VNX0_9ACTN</name>
<dbReference type="STRING" id="1246995.AFR_01000"/>
<dbReference type="eggNOG" id="COG0510">
    <property type="taxonomic scope" value="Bacteria"/>
</dbReference>
<sequence>MIQDLLGSAIVAEHPARAGFTPSAASVVVGSKGNRLFVKAAPVGEGLGEAVEAGVALAQVADELGPLLVGSATVKEWRVAAYEVVEGEPVKWWEAADHPRLLEVLQRMREVMDPCPVAGTSSYAEAFLPMLGTWQALNNNAGPASIGRPLPVDLPVPLLAEMESRWLDVLGGGSALHHGDLRRDNVIRERTGRLRIVDWTHLWTAPGWMDLIRLAPDVAACGHDPERLLQRSCWRDAPADEVNVALAGLAGRGWRDGHLPDIPGLPGLRRMQREQCLHTLRWLEARLA</sequence>
<accession>U5VNX0</accession>
<dbReference type="HOGENOM" id="CLU_077925_0_0_11"/>
<dbReference type="SUPFAM" id="SSF56112">
    <property type="entry name" value="Protein kinase-like (PK-like)"/>
    <property type="match status" value="1"/>
</dbReference>
<dbReference type="InterPro" id="IPR002575">
    <property type="entry name" value="Aminoglycoside_PTrfase"/>
</dbReference>
<reference evidence="2 3" key="1">
    <citation type="journal article" date="2014" name="J. Biotechnol.">
        <title>Complete genome sequence of the actinobacterium Actinoplanes friuliensis HAG 010964, producer of the lipopeptide antibiotic friulimycin.</title>
        <authorList>
            <person name="Ruckert C."/>
            <person name="Szczepanowski R."/>
            <person name="Albersmeier A."/>
            <person name="Goesmann A."/>
            <person name="Fischer N."/>
            <person name="Steinkamper A."/>
            <person name="Puhler A."/>
            <person name="Biener R."/>
            <person name="Schwartz D."/>
            <person name="Kalinowski J."/>
        </authorList>
    </citation>
    <scope>NUCLEOTIDE SEQUENCE [LARGE SCALE GENOMIC DNA]</scope>
    <source>
        <strain evidence="2 3">DSM 7358</strain>
    </source>
</reference>
<dbReference type="InterPro" id="IPR011009">
    <property type="entry name" value="Kinase-like_dom_sf"/>
</dbReference>
<dbReference type="PATRIC" id="fig|1246995.3.peg.200"/>
<evidence type="ECO:0000259" key="1">
    <source>
        <dbReference type="Pfam" id="PF01636"/>
    </source>
</evidence>
<keyword evidence="2" id="KW-0808">Transferase</keyword>
<keyword evidence="3" id="KW-1185">Reference proteome</keyword>
<dbReference type="KEGG" id="afs:AFR_01000"/>
<dbReference type="Pfam" id="PF01636">
    <property type="entry name" value="APH"/>
    <property type="match status" value="1"/>
</dbReference>
<evidence type="ECO:0000313" key="2">
    <source>
        <dbReference type="EMBL" id="AGZ38489.1"/>
    </source>
</evidence>
<organism evidence="2 3">
    <name type="scientific">Actinoplanes friuliensis DSM 7358</name>
    <dbReference type="NCBI Taxonomy" id="1246995"/>
    <lineage>
        <taxon>Bacteria</taxon>
        <taxon>Bacillati</taxon>
        <taxon>Actinomycetota</taxon>
        <taxon>Actinomycetes</taxon>
        <taxon>Micromonosporales</taxon>
        <taxon>Micromonosporaceae</taxon>
        <taxon>Actinoplanes</taxon>
    </lineage>
</organism>